<gene>
    <name evidence="1" type="ORF">PAECIP111893_02431</name>
</gene>
<sequence length="97" mass="11211">MAVYLIAYDLVRASHDDYKNVHEKIKEMSNDWARIQLSTFLINTTLRAKEIKNYLAPEFNKNEKLIVALLGNEISGLHEFSDEVSKWLAKNGYPVIL</sequence>
<dbReference type="EMBL" id="CAKMMF010000011">
    <property type="protein sequence ID" value="CAH1205826.1"/>
    <property type="molecule type" value="Genomic_DNA"/>
</dbReference>
<evidence type="ECO:0000313" key="1">
    <source>
        <dbReference type="EMBL" id="CAH1205826.1"/>
    </source>
</evidence>
<dbReference type="Proteomes" id="UP000838686">
    <property type="component" value="Unassembled WGS sequence"/>
</dbReference>
<proteinExistence type="predicted"/>
<reference evidence="1" key="1">
    <citation type="submission" date="2022-01" db="EMBL/GenBank/DDBJ databases">
        <authorList>
            <person name="Criscuolo A."/>
        </authorList>
    </citation>
    <scope>NUCLEOTIDE SEQUENCE</scope>
    <source>
        <strain evidence="1">CIP111893</strain>
    </source>
</reference>
<accession>A0ABN8GFD1</accession>
<protein>
    <submittedName>
        <fullName evidence="1">Uncharacterized protein</fullName>
    </submittedName>
</protein>
<comment type="caution">
    <text evidence="1">The sequence shown here is derived from an EMBL/GenBank/DDBJ whole genome shotgun (WGS) entry which is preliminary data.</text>
</comment>
<name>A0ABN8GFD1_9BACL</name>
<organism evidence="1 2">
    <name type="scientific">Paenibacillus plantiphilus</name>
    <dbReference type="NCBI Taxonomy" id="2905650"/>
    <lineage>
        <taxon>Bacteria</taxon>
        <taxon>Bacillati</taxon>
        <taxon>Bacillota</taxon>
        <taxon>Bacilli</taxon>
        <taxon>Bacillales</taxon>
        <taxon>Paenibacillaceae</taxon>
        <taxon>Paenibacillus</taxon>
    </lineage>
</organism>
<dbReference type="RefSeq" id="WP_236342480.1">
    <property type="nucleotide sequence ID" value="NZ_CAKMMF010000011.1"/>
</dbReference>
<keyword evidence="2" id="KW-1185">Reference proteome</keyword>
<evidence type="ECO:0000313" key="2">
    <source>
        <dbReference type="Proteomes" id="UP000838686"/>
    </source>
</evidence>